<reference evidence="3 4" key="1">
    <citation type="journal article" date="2014" name="Proc. Natl. Acad. Sci. U.S.A.">
        <title>Functional type 2 photosynthetic reaction centers found in the rare bacterial phylum Gemmatimonadetes.</title>
        <authorList>
            <person name="Zeng Y."/>
            <person name="Feng F."/>
            <person name="Medova H."/>
            <person name="Dean J."/>
            <person name="Koblizek M."/>
        </authorList>
    </citation>
    <scope>NUCLEOTIDE SEQUENCE [LARGE SCALE GENOMIC DNA]</scope>
    <source>
        <strain evidence="3 4">AP64</strain>
    </source>
</reference>
<dbReference type="InterPro" id="IPR002818">
    <property type="entry name" value="DJ-1/PfpI"/>
</dbReference>
<dbReference type="eggNOG" id="COG0693">
    <property type="taxonomic scope" value="Bacteria"/>
</dbReference>
<evidence type="ECO:0000256" key="1">
    <source>
        <dbReference type="ARBA" id="ARBA00008542"/>
    </source>
</evidence>
<sequence length="174" mass="18469">MMNSKQIVPVLVGPEYEDLEVWYPKLRLEEAGFQSPLLGTGAPSYTGKHGYPCPVDGHVRDLDATVLAGIVAPGGWAPDKLRRDPDVLSLVRSVYAQGGLVASICHGPWILISAGIVRGHRMTGSLGIKDDLENAGAIWVDAPAVTDGRIVSARVPKDLPAFMQQVLAALPAPA</sequence>
<dbReference type="NCBIfam" id="TIGR01382">
    <property type="entry name" value="PfpI"/>
    <property type="match status" value="1"/>
</dbReference>
<dbReference type="InterPro" id="IPR029062">
    <property type="entry name" value="Class_I_gatase-like"/>
</dbReference>
<dbReference type="STRING" id="1379270.GEMMAAP_07575"/>
<dbReference type="PANTHER" id="PTHR42733:SF13">
    <property type="entry name" value="DJ-1_PFPI DOMAIN-CONTAINING PROTEIN"/>
    <property type="match status" value="1"/>
</dbReference>
<dbReference type="KEGG" id="gph:GEMMAAP_07575"/>
<keyword evidence="4" id="KW-1185">Reference proteome</keyword>
<dbReference type="EMBL" id="CP011454">
    <property type="protein sequence ID" value="AMW06654.1"/>
    <property type="molecule type" value="Genomic_DNA"/>
</dbReference>
<dbReference type="Pfam" id="PF01965">
    <property type="entry name" value="DJ-1_PfpI"/>
    <property type="match status" value="1"/>
</dbReference>
<evidence type="ECO:0000313" key="4">
    <source>
        <dbReference type="Proteomes" id="UP000076404"/>
    </source>
</evidence>
<keyword evidence="3" id="KW-0315">Glutamine amidotransferase</keyword>
<dbReference type="GO" id="GO:0016740">
    <property type="term" value="F:transferase activity"/>
    <property type="evidence" value="ECO:0007669"/>
    <property type="project" value="UniProtKB-KW"/>
</dbReference>
<comment type="similarity">
    <text evidence="1">Belongs to the peptidase C56 family.</text>
</comment>
<accession>A0A143BQB3</accession>
<dbReference type="AlphaFoldDB" id="A0A143BQB3"/>
<dbReference type="Gene3D" id="3.40.50.880">
    <property type="match status" value="1"/>
</dbReference>
<dbReference type="Proteomes" id="UP000076404">
    <property type="component" value="Chromosome"/>
</dbReference>
<proteinExistence type="inferred from homology"/>
<dbReference type="SUPFAM" id="SSF52317">
    <property type="entry name" value="Class I glutamine amidotransferase-like"/>
    <property type="match status" value="1"/>
</dbReference>
<protein>
    <submittedName>
        <fullName evidence="3">Glutamine amidotransferase</fullName>
    </submittedName>
</protein>
<organism evidence="3 4">
    <name type="scientific">Gemmatimonas phototrophica</name>
    <dbReference type="NCBI Taxonomy" id="1379270"/>
    <lineage>
        <taxon>Bacteria</taxon>
        <taxon>Pseudomonadati</taxon>
        <taxon>Gemmatimonadota</taxon>
        <taxon>Gemmatimonadia</taxon>
        <taxon>Gemmatimonadales</taxon>
        <taxon>Gemmatimonadaceae</taxon>
        <taxon>Gemmatimonas</taxon>
    </lineage>
</organism>
<dbReference type="PROSITE" id="PS51276">
    <property type="entry name" value="PEPTIDASE_C56_PFPI"/>
    <property type="match status" value="1"/>
</dbReference>
<feature type="domain" description="DJ-1/PfpI" evidence="2">
    <location>
        <begin position="8"/>
        <end position="168"/>
    </location>
</feature>
<dbReference type="CDD" id="cd03134">
    <property type="entry name" value="GATase1_PfpI_like"/>
    <property type="match status" value="1"/>
</dbReference>
<evidence type="ECO:0000313" key="3">
    <source>
        <dbReference type="EMBL" id="AMW06654.1"/>
    </source>
</evidence>
<dbReference type="PANTHER" id="PTHR42733">
    <property type="entry name" value="DJ-1 PROTEIN"/>
    <property type="match status" value="1"/>
</dbReference>
<name>A0A143BQB3_9BACT</name>
<evidence type="ECO:0000259" key="2">
    <source>
        <dbReference type="Pfam" id="PF01965"/>
    </source>
</evidence>
<keyword evidence="3" id="KW-0808">Transferase</keyword>
<gene>
    <name evidence="3" type="ORF">GEMMAAP_07575</name>
</gene>
<dbReference type="InterPro" id="IPR006286">
    <property type="entry name" value="C56_PfpI-like"/>
</dbReference>
<reference evidence="3 4" key="2">
    <citation type="journal article" date="2016" name="Environ. Microbiol. Rep.">
        <title>Metagenomic evidence for the presence of phototrophic Gemmatimonadetes bacteria in diverse environments.</title>
        <authorList>
            <person name="Zeng Y."/>
            <person name="Baumbach J."/>
            <person name="Barbosa E.G."/>
            <person name="Azevedo V."/>
            <person name="Zhang C."/>
            <person name="Koblizek M."/>
        </authorList>
    </citation>
    <scope>NUCLEOTIDE SEQUENCE [LARGE SCALE GENOMIC DNA]</scope>
    <source>
        <strain evidence="3 4">AP64</strain>
    </source>
</reference>